<evidence type="ECO:0000313" key="3">
    <source>
        <dbReference type="EMBL" id="CEQ38888.1"/>
    </source>
</evidence>
<dbReference type="InterPro" id="IPR008936">
    <property type="entry name" value="Rho_GTPase_activation_prot"/>
</dbReference>
<dbReference type="InterPro" id="IPR000198">
    <property type="entry name" value="RhoGAP_dom"/>
</dbReference>
<evidence type="ECO:0000313" key="4">
    <source>
        <dbReference type="Proteomes" id="UP000243876"/>
    </source>
</evidence>
<reference evidence="4" key="1">
    <citation type="submission" date="2015-02" db="EMBL/GenBank/DDBJ databases">
        <authorList>
            <person name="Gon?alves P."/>
        </authorList>
    </citation>
    <scope>NUCLEOTIDE SEQUENCE [LARGE SCALE GENOMIC DNA]</scope>
</reference>
<dbReference type="AlphaFoldDB" id="A0A0D6EGI1"/>
<dbReference type="Pfam" id="PF08101">
    <property type="entry name" value="Msb1-Mug8_dom"/>
    <property type="match status" value="1"/>
</dbReference>
<dbReference type="PROSITE" id="PS50238">
    <property type="entry name" value="RHOGAP"/>
    <property type="match status" value="1"/>
</dbReference>
<name>A0A0D6EGI1_SPOSA</name>
<organism evidence="3 4">
    <name type="scientific">Sporidiobolus salmonicolor</name>
    <name type="common">Yeast-like fungus</name>
    <name type="synonym">Sporobolomyces salmonicolor</name>
    <dbReference type="NCBI Taxonomy" id="5005"/>
    <lineage>
        <taxon>Eukaryota</taxon>
        <taxon>Fungi</taxon>
        <taxon>Dikarya</taxon>
        <taxon>Basidiomycota</taxon>
        <taxon>Pucciniomycotina</taxon>
        <taxon>Microbotryomycetes</taxon>
        <taxon>Sporidiobolales</taxon>
        <taxon>Sporidiobolaceae</taxon>
        <taxon>Sporobolomyces</taxon>
    </lineage>
</organism>
<dbReference type="Proteomes" id="UP000243876">
    <property type="component" value="Unassembled WGS sequence"/>
</dbReference>
<dbReference type="OrthoDB" id="3362494at2759"/>
<feature type="compositionally biased region" description="Low complexity" evidence="1">
    <location>
        <begin position="940"/>
        <end position="960"/>
    </location>
</feature>
<feature type="region of interest" description="Disordered" evidence="1">
    <location>
        <begin position="660"/>
        <end position="711"/>
    </location>
</feature>
<gene>
    <name evidence="3" type="primary">SPOSA6832_00342</name>
</gene>
<dbReference type="EMBL" id="CENE01000001">
    <property type="protein sequence ID" value="CEQ38888.1"/>
    <property type="molecule type" value="Genomic_DNA"/>
</dbReference>
<dbReference type="InterPro" id="IPR012965">
    <property type="entry name" value="Msb1/Mug8_dom"/>
</dbReference>
<feature type="region of interest" description="Disordered" evidence="1">
    <location>
        <begin position="1"/>
        <end position="28"/>
    </location>
</feature>
<sequence>MTLFRKKKSSSKLRTSAEPSPSVLSLPSSLVRRRSSAASATPLSLAPAGGLPLPQIHVDDFGRPADLPAFSNQTGAFGSAYGVGDDSLAVDPQAELQLLYGYAPLSTTLELGVAKVEDIVSKCAVQIRQRGEYSEEGDPGAALRRGGALTRQRRCAGLDTPLIMSSMALDITVDGVCSLIRSYLADVRTWEYGVSAFSLLHRCLQGTLMVTDTDLQLVAPLSVGAMMKWALGRLINDRGGRGFVSWDSYNDFKAAEKATGYKPKSCTIHLIARLPMSNGRLLATLLSLFSSVSAHSGANGMPPRKLAALFSPYVFGLADDQTFDATYEEWQRATDATEHIILSYPLTPYLPPPQIRDQQADGPLPTFLEKFVYAYPSTLNISYSNAAPKLPKGGRVEEVTRVRRLTRFHSRNLIASAGTWDVPHSADWQLFFGAPSASASSSTPLYTPHYRHLLNIRSMHGLEDLDDEGEMQRYKTVVEKEWSKFGEIGFQDVDSKKLEFDLTEGERNPVKQKHETMDWSTFETSGFAGRELFAPTDLVFQQSLKQRVNTWPSAAKTLDDRLRATEKLLPSFPYDTTPHEEPRLLVDVLFFEAWADVLVGGGWARDELKESSFALIQWKSRRREGELSRGRVVGNDQRTEDRWVLVEEFVPREYRDALTDPKVTKPPKRISFMRTVRRKTSSKAPTSPSSPYPPPVAPPKQSGISSASYNSSGTVLRPIDESVFSIRNDQTKLMTLSNALLRRNSYARSAITSYAPSGYAPSIVSTVRANDGHANYSSLDLPGSRPDDASFRGPSPPPAPLPGSSSMSFGVGGMFRSQTRGLAVNGNDGIDAACAPVGYQKPAKKGFLARIGTKNKKASENSGAGLSSPMAPLTAGASVESVGGTMVASSGRTTPTQAAQRYSNDAVAGIPPLAPVAEGPRASASEDAMIPPVPPKDETSPAAPVPGASATATATTRSSSGLTTIAAAPATAPATATADPYGGMDGPVAMTRSSSGLTTIAPATATATADPCGGMDDSAVTTHSSSGRTTIVPAAATTDRYGGMDDSSAPAHSSSELTTIAAAPADPYGGIDDPEVDEAGVQGGTVLSRGSQSFPEGLGEVAEGKGELGDEASPGGVNVSSPPRRIPAPVATQRNPPPRHDSLPDSPKPDAEVPIDELDPRFPDVADKYRSGASQVSSRVANIIGLYERRLSGVPGEDVRLTQYGFGPEAAGQH</sequence>
<feature type="domain" description="Rho-GAP" evidence="2">
    <location>
        <begin position="103"/>
        <end position="348"/>
    </location>
</feature>
<dbReference type="Gene3D" id="1.10.555.10">
    <property type="entry name" value="Rho GTPase activation protein"/>
    <property type="match status" value="1"/>
</dbReference>
<protein>
    <submittedName>
        <fullName evidence="3">SPOSA6832_00342-mRNA-1:cds</fullName>
    </submittedName>
</protein>
<dbReference type="InterPro" id="IPR037508">
    <property type="entry name" value="Msb1/Mug8"/>
</dbReference>
<feature type="region of interest" description="Disordered" evidence="1">
    <location>
        <begin position="911"/>
        <end position="960"/>
    </location>
</feature>
<feature type="compositionally biased region" description="Basic residues" evidence="1">
    <location>
        <begin position="1"/>
        <end position="11"/>
    </location>
</feature>
<dbReference type="PANTHER" id="PTHR28093:SF1">
    <property type="entry name" value="MORPHOGENESIS-RELATED PROTEIN MSB1"/>
    <property type="match status" value="1"/>
</dbReference>
<feature type="region of interest" description="Disordered" evidence="1">
    <location>
        <begin position="1038"/>
        <end position="1174"/>
    </location>
</feature>
<evidence type="ECO:0000256" key="1">
    <source>
        <dbReference type="SAM" id="MobiDB-lite"/>
    </source>
</evidence>
<feature type="compositionally biased region" description="Low complexity" evidence="1">
    <location>
        <begin position="19"/>
        <end position="28"/>
    </location>
</feature>
<accession>A0A0D6EGI1</accession>
<feature type="region of interest" description="Disordered" evidence="1">
    <location>
        <begin position="775"/>
        <end position="810"/>
    </location>
</feature>
<evidence type="ECO:0000259" key="2">
    <source>
        <dbReference type="PROSITE" id="PS50238"/>
    </source>
</evidence>
<dbReference type="SUPFAM" id="SSF48350">
    <property type="entry name" value="GTPase activation domain, GAP"/>
    <property type="match status" value="1"/>
</dbReference>
<dbReference type="PANTHER" id="PTHR28093">
    <property type="entry name" value="MORPHOGENESIS-RELATED PROTEIN MSB1"/>
    <property type="match status" value="1"/>
</dbReference>
<dbReference type="GO" id="GO:0007165">
    <property type="term" value="P:signal transduction"/>
    <property type="evidence" value="ECO:0007669"/>
    <property type="project" value="InterPro"/>
</dbReference>
<feature type="compositionally biased region" description="Pro residues" evidence="1">
    <location>
        <begin position="688"/>
        <end position="698"/>
    </location>
</feature>
<feature type="compositionally biased region" description="Basic and acidic residues" evidence="1">
    <location>
        <begin position="1138"/>
        <end position="1151"/>
    </location>
</feature>
<feature type="compositionally biased region" description="Low complexity" evidence="1">
    <location>
        <begin position="699"/>
        <end position="711"/>
    </location>
</feature>
<keyword evidence="4" id="KW-1185">Reference proteome</keyword>
<feature type="compositionally biased region" description="Basic and acidic residues" evidence="1">
    <location>
        <begin position="1158"/>
        <end position="1170"/>
    </location>
</feature>
<proteinExistence type="predicted"/>